<feature type="transmembrane region" description="Helical" evidence="8">
    <location>
        <begin position="313"/>
        <end position="333"/>
    </location>
</feature>
<dbReference type="InterPro" id="IPR037294">
    <property type="entry name" value="ABC_BtuC-like"/>
</dbReference>
<feature type="transmembrane region" description="Helical" evidence="8">
    <location>
        <begin position="71"/>
        <end position="88"/>
    </location>
</feature>
<sequence length="342" mass="37440">MKLSVPKKAILYFLYFSPLLIVFFSIFIGRLYIPAGTVLRIIISKIFSLTPEKSWPRAYEVIIFEIRLPRIIAAVLGGIALSVSGASLQAVFRNPLVDTYILGVSAGSAFGAALAISLLLLDSFLVQIFAFIFGIIAFGTTYLVAKTQGDVQVISLILAGIIVSSLFSACLSIIKFIVEPNHVADIVYWLLGRFSTISWKEVLQIFPPILIGSLILFGMRWRLNALSMKDEEAKTLGINVEKERLLVLGAATLVSASLISVCGIIGWIGLIIPHTIRMLFKTADNRKIIPLSAATGASILLLADNIARSLLPYEIPVGILTTLCGAPFFLYLLRKRSKGVWH</sequence>
<dbReference type="Gene3D" id="1.10.3470.10">
    <property type="entry name" value="ABC transporter involved in vitamin B12 uptake, BtuC"/>
    <property type="match status" value="1"/>
</dbReference>
<evidence type="ECO:0000256" key="7">
    <source>
        <dbReference type="ARBA" id="ARBA00023136"/>
    </source>
</evidence>
<keyword evidence="6 8" id="KW-1133">Transmembrane helix</keyword>
<comment type="subcellular location">
    <subcellularLocation>
        <location evidence="1">Cell membrane</location>
        <topology evidence="1">Multi-pass membrane protein</topology>
    </subcellularLocation>
</comment>
<name>A0A9Y1BNQ7_9ARCH</name>
<dbReference type="Pfam" id="PF01032">
    <property type="entry name" value="FecCD"/>
    <property type="match status" value="1"/>
</dbReference>
<dbReference type="PANTHER" id="PTHR30472:SF70">
    <property type="entry name" value="MOLYBDATE IMPORT SYSTEM PERMEASE PROTEIN MOLB"/>
    <property type="match status" value="1"/>
</dbReference>
<keyword evidence="4" id="KW-1003">Cell membrane</keyword>
<feature type="transmembrane region" description="Helical" evidence="8">
    <location>
        <begin position="100"/>
        <end position="121"/>
    </location>
</feature>
<evidence type="ECO:0000313" key="9">
    <source>
        <dbReference type="EMBL" id="UJG41599.1"/>
    </source>
</evidence>
<evidence type="ECO:0000256" key="8">
    <source>
        <dbReference type="SAM" id="Phobius"/>
    </source>
</evidence>
<feature type="transmembrane region" description="Helical" evidence="8">
    <location>
        <begin position="128"/>
        <end position="145"/>
    </location>
</feature>
<dbReference type="SUPFAM" id="SSF81345">
    <property type="entry name" value="ABC transporter involved in vitamin B12 uptake, BtuC"/>
    <property type="match status" value="1"/>
</dbReference>
<feature type="transmembrane region" description="Helical" evidence="8">
    <location>
        <begin position="245"/>
        <end position="276"/>
    </location>
</feature>
<dbReference type="PANTHER" id="PTHR30472">
    <property type="entry name" value="FERRIC ENTEROBACTIN TRANSPORT SYSTEM PERMEASE PROTEIN"/>
    <property type="match status" value="1"/>
</dbReference>
<protein>
    <submittedName>
        <fullName evidence="9">Iron ABC transporter permease</fullName>
    </submittedName>
</protein>
<dbReference type="GO" id="GO:0005886">
    <property type="term" value="C:plasma membrane"/>
    <property type="evidence" value="ECO:0007669"/>
    <property type="project" value="UniProtKB-SubCell"/>
</dbReference>
<evidence type="ECO:0000256" key="1">
    <source>
        <dbReference type="ARBA" id="ARBA00004651"/>
    </source>
</evidence>
<dbReference type="FunFam" id="1.10.3470.10:FF:000001">
    <property type="entry name" value="Vitamin B12 ABC transporter permease BtuC"/>
    <property type="match status" value="1"/>
</dbReference>
<keyword evidence="7 8" id="KW-0472">Membrane</keyword>
<comment type="similarity">
    <text evidence="2">Belongs to the binding-protein-dependent transport system permease family. FecCD subfamily.</text>
</comment>
<evidence type="ECO:0000256" key="6">
    <source>
        <dbReference type="ARBA" id="ARBA00022989"/>
    </source>
</evidence>
<evidence type="ECO:0000256" key="5">
    <source>
        <dbReference type="ARBA" id="ARBA00022692"/>
    </source>
</evidence>
<dbReference type="GO" id="GO:0033214">
    <property type="term" value="P:siderophore-iron import into cell"/>
    <property type="evidence" value="ECO:0007669"/>
    <property type="project" value="TreeGrafter"/>
</dbReference>
<accession>A0A9Y1BNQ7</accession>
<gene>
    <name evidence="9" type="ORF">K9W45_03825</name>
</gene>
<evidence type="ECO:0000256" key="4">
    <source>
        <dbReference type="ARBA" id="ARBA00022475"/>
    </source>
</evidence>
<keyword evidence="3" id="KW-0813">Transport</keyword>
<feature type="transmembrane region" description="Helical" evidence="8">
    <location>
        <begin position="151"/>
        <end position="174"/>
    </location>
</feature>
<dbReference type="CDD" id="cd06550">
    <property type="entry name" value="TM_ABC_iron-siderophores_like"/>
    <property type="match status" value="1"/>
</dbReference>
<dbReference type="GO" id="GO:0022857">
    <property type="term" value="F:transmembrane transporter activity"/>
    <property type="evidence" value="ECO:0007669"/>
    <property type="project" value="InterPro"/>
</dbReference>
<evidence type="ECO:0000256" key="3">
    <source>
        <dbReference type="ARBA" id="ARBA00022448"/>
    </source>
</evidence>
<organism evidence="9">
    <name type="scientific">Candidatus Heimdallarchaeum aukensis</name>
    <dbReference type="NCBI Taxonomy" id="2876573"/>
    <lineage>
        <taxon>Archaea</taxon>
        <taxon>Promethearchaeati</taxon>
        <taxon>Candidatus Heimdallarchaeota</taxon>
        <taxon>Candidatus Heimdallarchaeia (ex Rinke et al. 2021) (nom. nud.)</taxon>
        <taxon>Candidatus Heimdallarchaeales</taxon>
        <taxon>Candidatus Heimdallarchaeaceae</taxon>
        <taxon>Candidatus Heimdallarchaeum</taxon>
    </lineage>
</organism>
<dbReference type="AlphaFoldDB" id="A0A9Y1BNQ7"/>
<dbReference type="Proteomes" id="UP001201020">
    <property type="component" value="Chromosome"/>
</dbReference>
<dbReference type="EMBL" id="CP084166">
    <property type="protein sequence ID" value="UJG41599.1"/>
    <property type="molecule type" value="Genomic_DNA"/>
</dbReference>
<evidence type="ECO:0000256" key="2">
    <source>
        <dbReference type="ARBA" id="ARBA00007935"/>
    </source>
</evidence>
<feature type="transmembrane region" description="Helical" evidence="8">
    <location>
        <begin position="202"/>
        <end position="221"/>
    </location>
</feature>
<reference evidence="9" key="1">
    <citation type="journal article" date="2022" name="Nat. Microbiol.">
        <title>Unique mobile elements and scalable gene flow at the prokaryote-eukaryote boundary revealed by circularized Asgard archaea genomes.</title>
        <authorList>
            <person name="Wu F."/>
            <person name="Speth D.R."/>
            <person name="Philosof A."/>
            <person name="Cremiere A."/>
            <person name="Narayanan A."/>
            <person name="Barco R.A."/>
            <person name="Connon S.A."/>
            <person name="Amend J.P."/>
            <person name="Antoshechkin I.A."/>
            <person name="Orphan V.J."/>
        </authorList>
    </citation>
    <scope>NUCLEOTIDE SEQUENCE</scope>
    <source>
        <strain evidence="9">PM71</strain>
    </source>
</reference>
<dbReference type="InterPro" id="IPR000522">
    <property type="entry name" value="ABC_transptr_permease_BtuC"/>
</dbReference>
<feature type="transmembrane region" description="Helical" evidence="8">
    <location>
        <begin position="12"/>
        <end position="33"/>
    </location>
</feature>
<keyword evidence="5 8" id="KW-0812">Transmembrane</keyword>
<proteinExistence type="inferred from homology"/>